<dbReference type="RefSeq" id="XP_031874007.1">
    <property type="nucleotide sequence ID" value="XM_032009953.1"/>
</dbReference>
<dbReference type="Proteomes" id="UP000254866">
    <property type="component" value="Unassembled WGS sequence"/>
</dbReference>
<reference evidence="3 4" key="1">
    <citation type="journal article" date="2018" name="IMA Fungus">
        <title>IMA Genome-F 9: Draft genome sequence of Annulohypoxylon stygium, Aspergillus mulundensis, Berkeleyomyces basicola (syn. Thielaviopsis basicola), Ceratocystis smalleyi, two Cercospora beticola strains, Coleophoma cylindrospora, Fusarium fracticaudum, Phialophora cf. hyalina, and Morchella septimelata.</title>
        <authorList>
            <person name="Wingfield B.D."/>
            <person name="Bills G.F."/>
            <person name="Dong Y."/>
            <person name="Huang W."/>
            <person name="Nel W.J."/>
            <person name="Swalarsk-Parry B.S."/>
            <person name="Vaghefi N."/>
            <person name="Wilken P.M."/>
            <person name="An Z."/>
            <person name="de Beer Z.W."/>
            <person name="De Vos L."/>
            <person name="Chen L."/>
            <person name="Duong T.A."/>
            <person name="Gao Y."/>
            <person name="Hammerbacher A."/>
            <person name="Kikkert J.R."/>
            <person name="Li Y."/>
            <person name="Li H."/>
            <person name="Li K."/>
            <person name="Li Q."/>
            <person name="Liu X."/>
            <person name="Ma X."/>
            <person name="Naidoo K."/>
            <person name="Pethybridge S.J."/>
            <person name="Sun J."/>
            <person name="Steenkamp E.T."/>
            <person name="van der Nest M.A."/>
            <person name="van Wyk S."/>
            <person name="Wingfield M.J."/>
            <person name="Xiong C."/>
            <person name="Yue Q."/>
            <person name="Zhang X."/>
        </authorList>
    </citation>
    <scope>NUCLEOTIDE SEQUENCE [LARGE SCALE GENOMIC DNA]</scope>
    <source>
        <strain evidence="3 4">BP 5553</strain>
    </source>
</reference>
<feature type="compositionally biased region" description="Low complexity" evidence="2">
    <location>
        <begin position="17"/>
        <end position="32"/>
    </location>
</feature>
<sequence length="568" mass="62215">MSNPSGPSHRNVASIRSPPSTNPAAPASPHTPLRTITSAFGSPSAIRAEEEHVIIELGSRYLRAGIAGDALPKAVLDFGPDSQRRAGDYRKWSVGYDKAWRERIREGEWGEPYELWRPDLRGLDLGLVADKLERAVREIAKYLIVDVRPRRVTLVLPSALPLPLLSTILDTLFTSFLTPTISLMPAPGLVPAAAGLRSALVVDIGWAETVVSGIYQYREVQSTRSTRATKMLGEEMNNMLAEMIDPASSPAASEDPQNSKHARDVLSFEECEEIISRMAWCKPVERGEHKAPFQGLTPVKEEDELRASVRSLHISSAEETDPVVSIPLASTKSCRTLRLRFSKLAEPCEKVLFADGTAPENLDDEEMPLHLLVYRSLLKLPRDVRSVCMSRIIFVGGGSNLPGLKRRVMDEVAILIEQRGWDPVQGKAIDGLRNNPKLQRTRSRQASNSPTPVLHLDATPASMQDQEPDEIGTVLNKQARDRDPPNDMGQLRAVESLGAWSGGSLLSHLKIPAVSVVEREQWLLHGAAGASRTGEITVSTQRQSMGPGAFNVKSGAGDRSSWTLGLWG</sequence>
<dbReference type="Pfam" id="PF00022">
    <property type="entry name" value="Actin"/>
    <property type="match status" value="1"/>
</dbReference>
<dbReference type="PANTHER" id="PTHR11937">
    <property type="entry name" value="ACTIN"/>
    <property type="match status" value="1"/>
</dbReference>
<proteinExistence type="inferred from homology"/>
<dbReference type="OrthoDB" id="337660at2759"/>
<evidence type="ECO:0000256" key="1">
    <source>
        <dbReference type="RuleBase" id="RU000487"/>
    </source>
</evidence>
<dbReference type="SUPFAM" id="SSF53067">
    <property type="entry name" value="Actin-like ATPase domain"/>
    <property type="match status" value="2"/>
</dbReference>
<dbReference type="GeneID" id="43594179"/>
<evidence type="ECO:0000313" key="4">
    <source>
        <dbReference type="Proteomes" id="UP000254866"/>
    </source>
</evidence>
<dbReference type="STRING" id="2656787.A0A370U0Q0"/>
<dbReference type="SMART" id="SM00268">
    <property type="entry name" value="ACTIN"/>
    <property type="match status" value="1"/>
</dbReference>
<name>A0A370U0Q0_9HELO</name>
<dbReference type="EMBL" id="NPIC01000001">
    <property type="protein sequence ID" value="RDL41351.1"/>
    <property type="molecule type" value="Genomic_DNA"/>
</dbReference>
<dbReference type="AlphaFoldDB" id="A0A370U0Q0"/>
<feature type="region of interest" description="Disordered" evidence="2">
    <location>
        <begin position="426"/>
        <end position="453"/>
    </location>
</feature>
<feature type="region of interest" description="Disordered" evidence="2">
    <location>
        <begin position="1"/>
        <end position="34"/>
    </location>
</feature>
<comment type="caution">
    <text evidence="3">The sequence shown here is derived from an EMBL/GenBank/DDBJ whole genome shotgun (WGS) entry which is preliminary data.</text>
</comment>
<gene>
    <name evidence="3" type="ORF">BP5553_01330</name>
</gene>
<evidence type="ECO:0000313" key="3">
    <source>
        <dbReference type="EMBL" id="RDL41351.1"/>
    </source>
</evidence>
<accession>A0A370U0Q0</accession>
<dbReference type="Gene3D" id="3.30.420.40">
    <property type="match status" value="2"/>
</dbReference>
<dbReference type="InterPro" id="IPR043129">
    <property type="entry name" value="ATPase_NBD"/>
</dbReference>
<keyword evidence="4" id="KW-1185">Reference proteome</keyword>
<evidence type="ECO:0008006" key="5">
    <source>
        <dbReference type="Google" id="ProtNLM"/>
    </source>
</evidence>
<evidence type="ECO:0000256" key="2">
    <source>
        <dbReference type="SAM" id="MobiDB-lite"/>
    </source>
</evidence>
<protein>
    <recommendedName>
        <fullName evidence="5">Actin-like ATPase</fullName>
    </recommendedName>
</protein>
<comment type="similarity">
    <text evidence="1">Belongs to the actin family.</text>
</comment>
<dbReference type="InterPro" id="IPR004000">
    <property type="entry name" value="Actin"/>
</dbReference>
<organism evidence="3 4">
    <name type="scientific">Venustampulla echinocandica</name>
    <dbReference type="NCBI Taxonomy" id="2656787"/>
    <lineage>
        <taxon>Eukaryota</taxon>
        <taxon>Fungi</taxon>
        <taxon>Dikarya</taxon>
        <taxon>Ascomycota</taxon>
        <taxon>Pezizomycotina</taxon>
        <taxon>Leotiomycetes</taxon>
        <taxon>Helotiales</taxon>
        <taxon>Pleuroascaceae</taxon>
        <taxon>Venustampulla</taxon>
    </lineage>
</organism>
<dbReference type="Gene3D" id="3.90.640.10">
    <property type="entry name" value="Actin, Chain A, domain 4"/>
    <property type="match status" value="1"/>
</dbReference>